<comment type="caution">
    <text evidence="2">The sequence shown here is derived from an EMBL/GenBank/DDBJ whole genome shotgun (WGS) entry which is preliminary data.</text>
</comment>
<feature type="region of interest" description="Disordered" evidence="1">
    <location>
        <begin position="251"/>
        <end position="281"/>
    </location>
</feature>
<dbReference type="Proteomes" id="UP000799429">
    <property type="component" value="Unassembled WGS sequence"/>
</dbReference>
<keyword evidence="3" id="KW-1185">Reference proteome</keyword>
<name>A0A9P4S915_9PEZI</name>
<proteinExistence type="predicted"/>
<feature type="compositionally biased region" description="Basic and acidic residues" evidence="1">
    <location>
        <begin position="270"/>
        <end position="281"/>
    </location>
</feature>
<evidence type="ECO:0000313" key="2">
    <source>
        <dbReference type="EMBL" id="KAF2838277.1"/>
    </source>
</evidence>
<protein>
    <submittedName>
        <fullName evidence="2">Uncharacterized protein</fullName>
    </submittedName>
</protein>
<organism evidence="2 3">
    <name type="scientific">Patellaria atrata CBS 101060</name>
    <dbReference type="NCBI Taxonomy" id="1346257"/>
    <lineage>
        <taxon>Eukaryota</taxon>
        <taxon>Fungi</taxon>
        <taxon>Dikarya</taxon>
        <taxon>Ascomycota</taxon>
        <taxon>Pezizomycotina</taxon>
        <taxon>Dothideomycetes</taxon>
        <taxon>Dothideomycetes incertae sedis</taxon>
        <taxon>Patellariales</taxon>
        <taxon>Patellariaceae</taxon>
        <taxon>Patellaria</taxon>
    </lineage>
</organism>
<accession>A0A9P4S915</accession>
<dbReference type="EMBL" id="MU006097">
    <property type="protein sequence ID" value="KAF2838277.1"/>
    <property type="molecule type" value="Genomic_DNA"/>
</dbReference>
<dbReference type="AlphaFoldDB" id="A0A9P4S915"/>
<gene>
    <name evidence="2" type="ORF">M501DRAFT_1005150</name>
</gene>
<evidence type="ECO:0000256" key="1">
    <source>
        <dbReference type="SAM" id="MobiDB-lite"/>
    </source>
</evidence>
<evidence type="ECO:0000313" key="3">
    <source>
        <dbReference type="Proteomes" id="UP000799429"/>
    </source>
</evidence>
<reference evidence="2" key="1">
    <citation type="journal article" date="2020" name="Stud. Mycol.">
        <title>101 Dothideomycetes genomes: a test case for predicting lifestyles and emergence of pathogens.</title>
        <authorList>
            <person name="Haridas S."/>
            <person name="Albert R."/>
            <person name="Binder M."/>
            <person name="Bloem J."/>
            <person name="Labutti K."/>
            <person name="Salamov A."/>
            <person name="Andreopoulos B."/>
            <person name="Baker S."/>
            <person name="Barry K."/>
            <person name="Bills G."/>
            <person name="Bluhm B."/>
            <person name="Cannon C."/>
            <person name="Castanera R."/>
            <person name="Culley D."/>
            <person name="Daum C."/>
            <person name="Ezra D."/>
            <person name="Gonzalez J."/>
            <person name="Henrissat B."/>
            <person name="Kuo A."/>
            <person name="Liang C."/>
            <person name="Lipzen A."/>
            <person name="Lutzoni F."/>
            <person name="Magnuson J."/>
            <person name="Mondo S."/>
            <person name="Nolan M."/>
            <person name="Ohm R."/>
            <person name="Pangilinan J."/>
            <person name="Park H.-J."/>
            <person name="Ramirez L."/>
            <person name="Alfaro M."/>
            <person name="Sun H."/>
            <person name="Tritt A."/>
            <person name="Yoshinaga Y."/>
            <person name="Zwiers L.-H."/>
            <person name="Turgeon B."/>
            <person name="Goodwin S."/>
            <person name="Spatafora J."/>
            <person name="Crous P."/>
            <person name="Grigoriev I."/>
        </authorList>
    </citation>
    <scope>NUCLEOTIDE SEQUENCE</scope>
    <source>
        <strain evidence="2">CBS 101060</strain>
    </source>
</reference>
<sequence>MYRLSSSFPIQDWTSYSALAPPAQESITSDLSLMLLNNLIFNARVNRFLKRALIQDNTTYALCVLCGVESDVKQSPRLQVPCGCTYHEGCLREWLQKVTPSFLHLLPKDMERQPRNVCIAKTCEGNNELFRMDEEGETWMIEVQKGLMKIDFAKVLQEHINESNWYAERFGTVLPYDTKSLTALVFTIERFINSLHGCNLTRSELAGQLFDTAMNIWILDGGENALDHEVWRESCSEIIVSLVMITEKRERDKKKRAKKRTQEQAGIPNERPDRSKLARWF</sequence>